<dbReference type="RefSeq" id="WP_155319224.1">
    <property type="nucleotide sequence ID" value="NZ_AP021874.1"/>
</dbReference>
<dbReference type="InterPro" id="IPR013320">
    <property type="entry name" value="ConA-like_dom_sf"/>
</dbReference>
<keyword evidence="8" id="KW-1185">Reference proteome</keyword>
<dbReference type="InterPro" id="IPR059100">
    <property type="entry name" value="TSP3_bac"/>
</dbReference>
<sequence>MHLKFDGDASDSSENGIHGVVHGATLTDDRLGNRDSAYAFDGDWDYIEAGTVSDFNCIHNGADFTISVWVKHDTTDGSSGILGNTIGGDRRGFLLGVNGRNVSFSVGRTTPYPVMGKNWENVFAEGLNWNHIAIKYNSIVGQYNVYVNGDNVNEPVSPINPHQDGDAFYTLKIGTSKIVPSYGWATADIDDLQVYSRALSDAEIQEIYQPSTDSDNDGLPDVYEQSICTNPLDADTDNDGILDGMGDEDQDGVLGLADDETHPCFADTDNDGILDGTKSGLTADDIGPDTDPVVFIPDANPTTTTNPLLTDTDGDGIPDGDEDFNHNGLVDEGEGDPNKKQAVALPFIPLLLFGD</sequence>
<reference evidence="7 8" key="1">
    <citation type="submission" date="2019-11" db="EMBL/GenBank/DDBJ databases">
        <title>Comparative genomics of hydrocarbon-degrading Desulfosarcina strains.</title>
        <authorList>
            <person name="Watanabe M."/>
            <person name="Kojima H."/>
            <person name="Fukui M."/>
        </authorList>
    </citation>
    <scope>NUCLEOTIDE SEQUENCE [LARGE SCALE GENOMIC DNA]</scope>
    <source>
        <strain evidence="7 8">PL12</strain>
    </source>
</reference>
<dbReference type="KEGG" id="dalk:DSCA_53000"/>
<dbReference type="EMBL" id="AP021874">
    <property type="protein sequence ID" value="BBO71370.1"/>
    <property type="molecule type" value="Genomic_DNA"/>
</dbReference>
<name>A0A5K7YSU0_9BACT</name>
<dbReference type="Proteomes" id="UP000427906">
    <property type="component" value="Chromosome"/>
</dbReference>
<comment type="subcellular location">
    <subcellularLocation>
        <location evidence="1">Secreted</location>
    </subcellularLocation>
</comment>
<protein>
    <recommendedName>
        <fullName evidence="6">LamG-like jellyroll fold domain-containing protein</fullName>
    </recommendedName>
</protein>
<evidence type="ECO:0000256" key="2">
    <source>
        <dbReference type="ARBA" id="ARBA00022525"/>
    </source>
</evidence>
<evidence type="ECO:0000256" key="1">
    <source>
        <dbReference type="ARBA" id="ARBA00004613"/>
    </source>
</evidence>
<proteinExistence type="predicted"/>
<dbReference type="Pfam" id="PF13385">
    <property type="entry name" value="Laminin_G_3"/>
    <property type="match status" value="1"/>
</dbReference>
<evidence type="ECO:0000256" key="4">
    <source>
        <dbReference type="ARBA" id="ARBA00022837"/>
    </source>
</evidence>
<keyword evidence="5" id="KW-1015">Disulfide bond</keyword>
<evidence type="ECO:0000256" key="5">
    <source>
        <dbReference type="ARBA" id="ARBA00023157"/>
    </source>
</evidence>
<dbReference type="Gene3D" id="2.60.120.200">
    <property type="match status" value="1"/>
</dbReference>
<keyword evidence="3" id="KW-0732">Signal</keyword>
<dbReference type="Pfam" id="PF18884">
    <property type="entry name" value="TSP3_bac"/>
    <property type="match status" value="2"/>
</dbReference>
<evidence type="ECO:0000256" key="3">
    <source>
        <dbReference type="ARBA" id="ARBA00022729"/>
    </source>
</evidence>
<dbReference type="AlphaFoldDB" id="A0A5K7YSU0"/>
<feature type="domain" description="LamG-like jellyroll fold" evidence="6">
    <location>
        <begin position="62"/>
        <end position="202"/>
    </location>
</feature>
<evidence type="ECO:0000259" key="6">
    <source>
        <dbReference type="SMART" id="SM00560"/>
    </source>
</evidence>
<keyword evidence="4" id="KW-0106">Calcium</keyword>
<dbReference type="OrthoDB" id="5430002at2"/>
<dbReference type="InterPro" id="IPR006558">
    <property type="entry name" value="LamG-like"/>
</dbReference>
<accession>A0A5K7YSU0</accession>
<gene>
    <name evidence="7" type="ORF">DSCA_53000</name>
</gene>
<evidence type="ECO:0000313" key="7">
    <source>
        <dbReference type="EMBL" id="BBO71370.1"/>
    </source>
</evidence>
<organism evidence="7 8">
    <name type="scientific">Desulfosarcina alkanivorans</name>
    <dbReference type="NCBI Taxonomy" id="571177"/>
    <lineage>
        <taxon>Bacteria</taxon>
        <taxon>Pseudomonadati</taxon>
        <taxon>Thermodesulfobacteriota</taxon>
        <taxon>Desulfobacteria</taxon>
        <taxon>Desulfobacterales</taxon>
        <taxon>Desulfosarcinaceae</taxon>
        <taxon>Desulfosarcina</taxon>
    </lineage>
</organism>
<dbReference type="SUPFAM" id="SSF49899">
    <property type="entry name" value="Concanavalin A-like lectins/glucanases"/>
    <property type="match status" value="1"/>
</dbReference>
<evidence type="ECO:0000313" key="8">
    <source>
        <dbReference type="Proteomes" id="UP000427906"/>
    </source>
</evidence>
<dbReference type="SMART" id="SM00560">
    <property type="entry name" value="LamGL"/>
    <property type="match status" value="1"/>
</dbReference>
<keyword evidence="2" id="KW-0964">Secreted</keyword>